<keyword evidence="7" id="KW-0805">Transcription regulation</keyword>
<accession>A0A7L1ITY9</accession>
<evidence type="ECO:0000256" key="10">
    <source>
        <dbReference type="SAM" id="MobiDB-lite"/>
    </source>
</evidence>
<evidence type="ECO:0000256" key="3">
    <source>
        <dbReference type="ARBA" id="ARBA00022679"/>
    </source>
</evidence>
<dbReference type="SMART" id="SM00184">
    <property type="entry name" value="RING"/>
    <property type="match status" value="1"/>
</dbReference>
<dbReference type="GO" id="GO:0061630">
    <property type="term" value="F:ubiquitin protein ligase activity"/>
    <property type="evidence" value="ECO:0007669"/>
    <property type="project" value="UniProtKB-EC"/>
</dbReference>
<name>A0A7L1ITY9_SMUAF</name>
<feature type="compositionally biased region" description="Basic and acidic residues" evidence="10">
    <location>
        <begin position="110"/>
        <end position="121"/>
    </location>
</feature>
<organism evidence="12 13">
    <name type="scientific">Smutsornis africanus</name>
    <name type="common">Double-banded courser</name>
    <name type="synonym">Rhinoptilus africanus</name>
    <dbReference type="NCBI Taxonomy" id="240209"/>
    <lineage>
        <taxon>Eukaryota</taxon>
        <taxon>Metazoa</taxon>
        <taxon>Chordata</taxon>
        <taxon>Craniata</taxon>
        <taxon>Vertebrata</taxon>
        <taxon>Euteleostomi</taxon>
        <taxon>Archelosauria</taxon>
        <taxon>Archosauria</taxon>
        <taxon>Dinosauria</taxon>
        <taxon>Saurischia</taxon>
        <taxon>Theropoda</taxon>
        <taxon>Coelurosauria</taxon>
        <taxon>Aves</taxon>
        <taxon>Neognathae</taxon>
        <taxon>Neoaves</taxon>
        <taxon>Charadriiformes</taxon>
        <taxon>Glareolidae</taxon>
        <taxon>Rhinoptilus</taxon>
    </lineage>
</organism>
<dbReference type="Proteomes" id="UP000525158">
    <property type="component" value="Unassembled WGS sequence"/>
</dbReference>
<evidence type="ECO:0000313" key="13">
    <source>
        <dbReference type="Proteomes" id="UP000525158"/>
    </source>
</evidence>
<comment type="caution">
    <text evidence="12">The sequence shown here is derived from an EMBL/GenBank/DDBJ whole genome shotgun (WGS) entry which is preliminary data.</text>
</comment>
<keyword evidence="8" id="KW-0804">Transcription</keyword>
<dbReference type="InterPro" id="IPR017907">
    <property type="entry name" value="Znf_RING_CS"/>
</dbReference>
<dbReference type="GO" id="GO:0006513">
    <property type="term" value="P:protein monoubiquitination"/>
    <property type="evidence" value="ECO:0007669"/>
    <property type="project" value="TreeGrafter"/>
</dbReference>
<keyword evidence="13" id="KW-1185">Reference proteome</keyword>
<dbReference type="GO" id="GO:0016874">
    <property type="term" value="F:ligase activity"/>
    <property type="evidence" value="ECO:0007669"/>
    <property type="project" value="UniProtKB-KW"/>
</dbReference>
<keyword evidence="5 9" id="KW-0863">Zinc-finger</keyword>
<evidence type="ECO:0000256" key="9">
    <source>
        <dbReference type="PROSITE-ProRule" id="PRU00175"/>
    </source>
</evidence>
<keyword evidence="6" id="KW-0862">Zinc</keyword>
<keyword evidence="4" id="KW-0479">Metal-binding</keyword>
<evidence type="ECO:0000256" key="7">
    <source>
        <dbReference type="ARBA" id="ARBA00023015"/>
    </source>
</evidence>
<evidence type="ECO:0000256" key="1">
    <source>
        <dbReference type="ARBA" id="ARBA00000900"/>
    </source>
</evidence>
<protein>
    <recommendedName>
        <fullName evidence="2">RING-type E3 ubiquitin transferase</fullName>
        <ecNumber evidence="2">2.3.2.27</ecNumber>
    </recommendedName>
</protein>
<dbReference type="GO" id="GO:0008270">
    <property type="term" value="F:zinc ion binding"/>
    <property type="evidence" value="ECO:0007669"/>
    <property type="project" value="UniProtKB-KW"/>
</dbReference>
<evidence type="ECO:0000313" key="12">
    <source>
        <dbReference type="EMBL" id="NXN41925.1"/>
    </source>
</evidence>
<dbReference type="EMBL" id="VXBO01008177">
    <property type="protein sequence ID" value="NXN41925.1"/>
    <property type="molecule type" value="Genomic_DNA"/>
</dbReference>
<sequence>MATETEWSCSICFGAQDGVASVLPCFHQFCVGCILQWAKRSLNCPLCRGHMEKVRFSIRGDDDYIQFLLTSSEESPQDSSEAGRAPPSLDNSSPHRPAASPASSSQGTPLREEQESARREARATVGGLLPEIWAELFQRNNHLLDPVLPWLRQRLAAVFRELWWLARRAESQILQALCFCGPDEEAVVQRMQPALQEHTVPLVHGLIGVIVQRCSEEAQMLVHTVDAGEEEGDSHASSPNPSSSSPTSSSSSSSSPSSSREVTPAPQPASSSSPEDSDVEEPPSTSQAALCRVHRRASPAPIPAEQEQPQEEPQEEAVSGPSAQGCSCSPSPPGQSRNHSPGGPRQPTKRRAPSSQDSPQPRKRPP</sequence>
<evidence type="ECO:0000256" key="8">
    <source>
        <dbReference type="ARBA" id="ARBA00023163"/>
    </source>
</evidence>
<dbReference type="AlphaFoldDB" id="A0A7L1ITY9"/>
<evidence type="ECO:0000256" key="6">
    <source>
        <dbReference type="ARBA" id="ARBA00022833"/>
    </source>
</evidence>
<feature type="non-terminal residue" evidence="12">
    <location>
        <position position="366"/>
    </location>
</feature>
<dbReference type="EC" id="2.3.2.27" evidence="2"/>
<evidence type="ECO:0000256" key="2">
    <source>
        <dbReference type="ARBA" id="ARBA00012483"/>
    </source>
</evidence>
<dbReference type="PROSITE" id="PS50089">
    <property type="entry name" value="ZF_RING_2"/>
    <property type="match status" value="1"/>
</dbReference>
<feature type="non-terminal residue" evidence="12">
    <location>
        <position position="1"/>
    </location>
</feature>
<proteinExistence type="predicted"/>
<dbReference type="InterPro" id="IPR013083">
    <property type="entry name" value="Znf_RING/FYVE/PHD"/>
</dbReference>
<feature type="compositionally biased region" description="Low complexity" evidence="10">
    <location>
        <begin position="92"/>
        <end position="105"/>
    </location>
</feature>
<dbReference type="PANTHER" id="PTHR46077">
    <property type="entry name" value="E3 UBIQUITIN-PROTEIN LIGASE TOPORS"/>
    <property type="match status" value="1"/>
</dbReference>
<dbReference type="GO" id="GO:0000209">
    <property type="term" value="P:protein polyubiquitination"/>
    <property type="evidence" value="ECO:0007669"/>
    <property type="project" value="TreeGrafter"/>
</dbReference>
<feature type="region of interest" description="Disordered" evidence="10">
    <location>
        <begin position="72"/>
        <end position="121"/>
    </location>
</feature>
<gene>
    <name evidence="12" type="primary">Topors</name>
    <name evidence="12" type="ORF">RHIAFR_R09781</name>
</gene>
<evidence type="ECO:0000256" key="5">
    <source>
        <dbReference type="ARBA" id="ARBA00022771"/>
    </source>
</evidence>
<dbReference type="Gene3D" id="3.30.40.10">
    <property type="entry name" value="Zinc/RING finger domain, C3HC4 (zinc finger)"/>
    <property type="match status" value="1"/>
</dbReference>
<dbReference type="SUPFAM" id="SSF57850">
    <property type="entry name" value="RING/U-box"/>
    <property type="match status" value="1"/>
</dbReference>
<dbReference type="PANTHER" id="PTHR46077:SF1">
    <property type="entry name" value="TOP1 BINDING ARGININE_SERINE RICH PROTEIN, E3 UBIQUITIN LIGASE"/>
    <property type="match status" value="1"/>
</dbReference>
<dbReference type="InterPro" id="IPR001841">
    <property type="entry name" value="Znf_RING"/>
</dbReference>
<reference evidence="12 13" key="1">
    <citation type="submission" date="2019-09" db="EMBL/GenBank/DDBJ databases">
        <title>Bird 10,000 Genomes (B10K) Project - Family phase.</title>
        <authorList>
            <person name="Zhang G."/>
        </authorList>
    </citation>
    <scope>NUCLEOTIDE SEQUENCE [LARGE SCALE GENOMIC DNA]</scope>
    <source>
        <strain evidence="12">B10K-DU-002-36</strain>
        <tissue evidence="12">Muscle</tissue>
    </source>
</reference>
<keyword evidence="12" id="KW-0436">Ligase</keyword>
<comment type="catalytic activity">
    <reaction evidence="1">
        <text>S-ubiquitinyl-[E2 ubiquitin-conjugating enzyme]-L-cysteine + [acceptor protein]-L-lysine = [E2 ubiquitin-conjugating enzyme]-L-cysteine + N(6)-ubiquitinyl-[acceptor protein]-L-lysine.</text>
        <dbReference type="EC" id="2.3.2.27"/>
    </reaction>
</comment>
<keyword evidence="3" id="KW-0808">Transferase</keyword>
<evidence type="ECO:0000256" key="4">
    <source>
        <dbReference type="ARBA" id="ARBA00022723"/>
    </source>
</evidence>
<feature type="region of interest" description="Disordered" evidence="10">
    <location>
        <begin position="227"/>
        <end position="366"/>
    </location>
</feature>
<feature type="compositionally biased region" description="Low complexity" evidence="10">
    <location>
        <begin position="316"/>
        <end position="329"/>
    </location>
</feature>
<evidence type="ECO:0000259" key="11">
    <source>
        <dbReference type="PROSITE" id="PS50089"/>
    </source>
</evidence>
<dbReference type="Pfam" id="PF13639">
    <property type="entry name" value="zf-RING_2"/>
    <property type="match status" value="1"/>
</dbReference>
<feature type="compositionally biased region" description="Low complexity" evidence="10">
    <location>
        <begin position="237"/>
        <end position="274"/>
    </location>
</feature>
<dbReference type="PROSITE" id="PS00518">
    <property type="entry name" value="ZF_RING_1"/>
    <property type="match status" value="1"/>
</dbReference>
<feature type="domain" description="RING-type" evidence="11">
    <location>
        <begin position="9"/>
        <end position="48"/>
    </location>
</feature>